<dbReference type="CDD" id="cd12442">
    <property type="entry name" value="RRM_RBM48"/>
    <property type="match status" value="1"/>
</dbReference>
<dbReference type="GO" id="GO:0008380">
    <property type="term" value="P:RNA splicing"/>
    <property type="evidence" value="ECO:0007669"/>
    <property type="project" value="UniProtKB-KW"/>
</dbReference>
<keyword evidence="3" id="KW-0507">mRNA processing</keyword>
<keyword evidence="4" id="KW-0747">Spliceosome</keyword>
<dbReference type="GO" id="GO:0005654">
    <property type="term" value="C:nucleoplasm"/>
    <property type="evidence" value="ECO:0007669"/>
    <property type="project" value="TreeGrafter"/>
</dbReference>
<evidence type="ECO:0000256" key="8">
    <source>
        <dbReference type="SAM" id="MobiDB-lite"/>
    </source>
</evidence>
<evidence type="ECO:0000256" key="5">
    <source>
        <dbReference type="ARBA" id="ARBA00022884"/>
    </source>
</evidence>
<keyword evidence="5" id="KW-0694">RNA-binding</keyword>
<name>A0A1B6DN49_9HEMI</name>
<dbReference type="EMBL" id="GEDC01010238">
    <property type="protein sequence ID" value="JAS27060.1"/>
    <property type="molecule type" value="Transcribed_RNA"/>
</dbReference>
<dbReference type="PANTHER" id="PTHR20957">
    <property type="entry name" value="RNA-BINDING PROTEIN 48"/>
    <property type="match status" value="1"/>
</dbReference>
<evidence type="ECO:0000256" key="2">
    <source>
        <dbReference type="ARBA" id="ARBA00015189"/>
    </source>
</evidence>
<feature type="compositionally biased region" description="Polar residues" evidence="8">
    <location>
        <begin position="167"/>
        <end position="181"/>
    </location>
</feature>
<gene>
    <name evidence="9" type="ORF">g.12350</name>
</gene>
<keyword evidence="6" id="KW-0508">mRNA splicing</keyword>
<comment type="similarity">
    <text evidence="1">Belongs to the RBM48 family.</text>
</comment>
<evidence type="ECO:0000256" key="3">
    <source>
        <dbReference type="ARBA" id="ARBA00022664"/>
    </source>
</evidence>
<dbReference type="SUPFAM" id="SSF54928">
    <property type="entry name" value="RNA-binding domain, RBD"/>
    <property type="match status" value="1"/>
</dbReference>
<dbReference type="GO" id="GO:0006397">
    <property type="term" value="P:mRNA processing"/>
    <property type="evidence" value="ECO:0007669"/>
    <property type="project" value="UniProtKB-KW"/>
</dbReference>
<evidence type="ECO:0000256" key="7">
    <source>
        <dbReference type="ARBA" id="ARBA00035004"/>
    </source>
</evidence>
<dbReference type="InterPro" id="IPR034264">
    <property type="entry name" value="RBM48_RRM"/>
</dbReference>
<dbReference type="GO" id="GO:0005681">
    <property type="term" value="C:spliceosomal complex"/>
    <property type="evidence" value="ECO:0007669"/>
    <property type="project" value="UniProtKB-KW"/>
</dbReference>
<evidence type="ECO:0000256" key="4">
    <source>
        <dbReference type="ARBA" id="ARBA00022728"/>
    </source>
</evidence>
<organism evidence="9">
    <name type="scientific">Clastoptera arizonana</name>
    <name type="common">Arizona spittle bug</name>
    <dbReference type="NCBI Taxonomy" id="38151"/>
    <lineage>
        <taxon>Eukaryota</taxon>
        <taxon>Metazoa</taxon>
        <taxon>Ecdysozoa</taxon>
        <taxon>Arthropoda</taxon>
        <taxon>Hexapoda</taxon>
        <taxon>Insecta</taxon>
        <taxon>Pterygota</taxon>
        <taxon>Neoptera</taxon>
        <taxon>Paraneoptera</taxon>
        <taxon>Hemiptera</taxon>
        <taxon>Auchenorrhyncha</taxon>
        <taxon>Cercopoidea</taxon>
        <taxon>Clastopteridae</taxon>
        <taxon>Clastoptera</taxon>
    </lineage>
</organism>
<dbReference type="InterPro" id="IPR039599">
    <property type="entry name" value="RBM48"/>
</dbReference>
<dbReference type="PANTHER" id="PTHR20957:SF0">
    <property type="entry name" value="RNA-BINDING PROTEIN 48"/>
    <property type="match status" value="1"/>
</dbReference>
<dbReference type="AlphaFoldDB" id="A0A1B6DN49"/>
<protein>
    <recommendedName>
        <fullName evidence="2">RNA-binding protein 48</fullName>
    </recommendedName>
</protein>
<accession>A0A1B6DN49</accession>
<evidence type="ECO:0000256" key="6">
    <source>
        <dbReference type="ARBA" id="ARBA00023187"/>
    </source>
</evidence>
<feature type="compositionally biased region" description="Basic residues" evidence="8">
    <location>
        <begin position="152"/>
        <end position="166"/>
    </location>
</feature>
<dbReference type="InterPro" id="IPR035979">
    <property type="entry name" value="RBD_domain_sf"/>
</dbReference>
<reference evidence="9" key="1">
    <citation type="submission" date="2015-12" db="EMBL/GenBank/DDBJ databases">
        <title>De novo transcriptome assembly of four potential Pierce s Disease insect vectors from Arizona vineyards.</title>
        <authorList>
            <person name="Tassone E.E."/>
        </authorList>
    </citation>
    <scope>NUCLEOTIDE SEQUENCE</scope>
</reference>
<comment type="function">
    <text evidence="7">As a component of the minor spliceosome, involved in the splicing of U12-type introns in pre-mRNAs.</text>
</comment>
<sequence>MEITNLPHHTQLEVCKNRPPYRQGRKFTSVKVYTVNDESIHLFLYNVPAIHLHEEVCKLCVRYGSIVLCTPVIGISSQQEFTETFHVQYEKIQNARFAKRQLDGKSFFGSILHVCYAPELETLEQTRSKLSFRRREIAIRINTNSSKDNKPVHKKPRLIQKPKKRSINGSEHSCYPSTNRC</sequence>
<evidence type="ECO:0000313" key="9">
    <source>
        <dbReference type="EMBL" id="JAS27060.1"/>
    </source>
</evidence>
<dbReference type="GO" id="GO:0003723">
    <property type="term" value="F:RNA binding"/>
    <property type="evidence" value="ECO:0007669"/>
    <property type="project" value="UniProtKB-KW"/>
</dbReference>
<evidence type="ECO:0000256" key="1">
    <source>
        <dbReference type="ARBA" id="ARBA00006938"/>
    </source>
</evidence>
<dbReference type="InterPro" id="IPR012677">
    <property type="entry name" value="Nucleotide-bd_a/b_plait_sf"/>
</dbReference>
<feature type="region of interest" description="Disordered" evidence="8">
    <location>
        <begin position="143"/>
        <end position="181"/>
    </location>
</feature>
<dbReference type="Gene3D" id="3.30.70.330">
    <property type="match status" value="1"/>
</dbReference>
<proteinExistence type="inferred from homology"/>